<evidence type="ECO:0000313" key="4">
    <source>
        <dbReference type="EMBL" id="EGJ49610.1"/>
    </source>
</evidence>
<evidence type="ECO:0000313" key="5">
    <source>
        <dbReference type="Proteomes" id="UP000007844"/>
    </source>
</evidence>
<sequence>MSQAAYITDVSAFLPGEPVSNEDMEKVLGLVGESASRVRRIILRSNKIQSRHYALNPVTRAQTHSNAQLAAEAVRRLAPYSGYSPADIQCLACGTSSPDQLLPGHGLMVHGELATGPCEVVSPAGICLAGIGALKYAYMNVALGLSENAVATGSELSSTFLRAEFCEPAACDRSEELQKAPILAFEADFLRWMLSDGAGAVFVTNAPRPDGLSLRIDWIEHVSFAGSLPTCMYAGGEKREDGSLTGWRSLVDRGQNVDKSLLLVRQDVKMLNAEVVVTAVDRTLPLVIGRRGIKPEEVDWFLPHISSEFFRPQLAERMEAFGFHIPQERWFTNLSSRGNTGSASIFIMLAELFRSGRIEKGQKLLCFIPESGRFSMSYMLLTAV</sequence>
<dbReference type="PANTHER" id="PTHR34069">
    <property type="entry name" value="3-OXOACYL-[ACYL-CARRIER-PROTEIN] SYNTHASE 3"/>
    <property type="match status" value="1"/>
</dbReference>
<dbReference type="AlphaFoldDB" id="F3YYW5"/>
<dbReference type="GO" id="GO:0044550">
    <property type="term" value="P:secondary metabolite biosynthetic process"/>
    <property type="evidence" value="ECO:0007669"/>
    <property type="project" value="TreeGrafter"/>
</dbReference>
<gene>
    <name evidence="4" type="ORF">Desaf_1271</name>
</gene>
<keyword evidence="1" id="KW-0808">Transferase</keyword>
<keyword evidence="5" id="KW-1185">Reference proteome</keyword>
<reference evidence="4 5" key="1">
    <citation type="journal article" date="2011" name="J. Bacteriol.">
        <title>Genome sequence of the mercury-methylating and pleomorphic Desulfovibrio africanus Strain Walvis Bay.</title>
        <authorList>
            <person name="Brown S.D."/>
            <person name="Wall J.D."/>
            <person name="Kucken A.M."/>
            <person name="Gilmour C.C."/>
            <person name="Podar M."/>
            <person name="Brandt C.C."/>
            <person name="Teshima H."/>
            <person name="Detter J.C."/>
            <person name="Han C.S."/>
            <person name="Land M.L."/>
            <person name="Lucas S."/>
            <person name="Han J."/>
            <person name="Pennacchio L."/>
            <person name="Nolan M."/>
            <person name="Pitluck S."/>
            <person name="Woyke T."/>
            <person name="Goodwin L."/>
            <person name="Palumbo A.V."/>
            <person name="Elias D.A."/>
        </authorList>
    </citation>
    <scope>NUCLEOTIDE SEQUENCE [LARGE SCALE GENOMIC DNA]</scope>
    <source>
        <strain evidence="4 5">Walvis Bay</strain>
    </source>
</reference>
<dbReference type="PANTHER" id="PTHR34069:SF3">
    <property type="entry name" value="ACYL-COA:ACYL-COA ALKYLTRANSFERASE"/>
    <property type="match status" value="1"/>
</dbReference>
<protein>
    <submittedName>
        <fullName evidence="4">3-Oxoacyl-(Acyl-carrier-protein (ACP)) synthase III domain-containing protein</fullName>
    </submittedName>
</protein>
<dbReference type="InterPro" id="IPR016039">
    <property type="entry name" value="Thiolase-like"/>
</dbReference>
<dbReference type="HOGENOM" id="CLU_064081_1_0_7"/>
<dbReference type="KEGG" id="daf:Desaf_1271"/>
<dbReference type="GO" id="GO:0016746">
    <property type="term" value="F:acyltransferase activity"/>
    <property type="evidence" value="ECO:0007669"/>
    <property type="project" value="UniProtKB-KW"/>
</dbReference>
<dbReference type="Proteomes" id="UP000007844">
    <property type="component" value="Chromosome"/>
</dbReference>
<dbReference type="NCBIfam" id="NF005293">
    <property type="entry name" value="PRK06816.1"/>
    <property type="match status" value="1"/>
</dbReference>
<dbReference type="SUPFAM" id="SSF53901">
    <property type="entry name" value="Thiolase-like"/>
    <property type="match status" value="1"/>
</dbReference>
<evidence type="ECO:0000256" key="2">
    <source>
        <dbReference type="ARBA" id="ARBA00023315"/>
    </source>
</evidence>
<feature type="domain" description="Beta-ketoacyl-[acyl-carrier-protein] synthase III C-terminal" evidence="3">
    <location>
        <begin position="290"/>
        <end position="366"/>
    </location>
</feature>
<dbReference type="Pfam" id="PF08541">
    <property type="entry name" value="ACP_syn_III_C"/>
    <property type="match status" value="1"/>
</dbReference>
<dbReference type="EMBL" id="CP003221">
    <property type="protein sequence ID" value="EGJ49610.1"/>
    <property type="molecule type" value="Genomic_DNA"/>
</dbReference>
<evidence type="ECO:0000259" key="3">
    <source>
        <dbReference type="Pfam" id="PF08541"/>
    </source>
</evidence>
<dbReference type="CDD" id="cd00827">
    <property type="entry name" value="init_cond_enzymes"/>
    <property type="match status" value="1"/>
</dbReference>
<dbReference type="eggNOG" id="COG0332">
    <property type="taxonomic scope" value="Bacteria"/>
</dbReference>
<organism evidence="4 5">
    <name type="scientific">Desulfocurvibacter africanus subsp. africanus str. Walvis Bay</name>
    <dbReference type="NCBI Taxonomy" id="690850"/>
    <lineage>
        <taxon>Bacteria</taxon>
        <taxon>Pseudomonadati</taxon>
        <taxon>Thermodesulfobacteriota</taxon>
        <taxon>Desulfovibrionia</taxon>
        <taxon>Desulfovibrionales</taxon>
        <taxon>Desulfovibrionaceae</taxon>
        <taxon>Desulfocurvibacter</taxon>
    </lineage>
</organism>
<dbReference type="InterPro" id="IPR013747">
    <property type="entry name" value="ACP_syn_III_C"/>
</dbReference>
<dbReference type="STRING" id="690850.Desaf_1271"/>
<evidence type="ECO:0000256" key="1">
    <source>
        <dbReference type="ARBA" id="ARBA00022679"/>
    </source>
</evidence>
<dbReference type="RefSeq" id="WP_014259408.1">
    <property type="nucleotide sequence ID" value="NC_016629.1"/>
</dbReference>
<accession>F3YYW5</accession>
<proteinExistence type="predicted"/>
<dbReference type="Gene3D" id="3.40.47.10">
    <property type="match status" value="2"/>
</dbReference>
<name>F3YYW5_DESAF</name>
<keyword evidence="2" id="KW-0012">Acyltransferase</keyword>